<protein>
    <submittedName>
        <fullName evidence="1">Uncharacterized protein</fullName>
    </submittedName>
</protein>
<evidence type="ECO:0000313" key="1">
    <source>
        <dbReference type="EMBL" id="EFI97067.1"/>
    </source>
</evidence>
<feature type="non-terminal residue" evidence="1">
    <location>
        <position position="227"/>
    </location>
</feature>
<gene>
    <name evidence="1" type="ORF">SCHCODRAFT_109424</name>
</gene>
<dbReference type="InParanoid" id="D8Q632"/>
<evidence type="ECO:0000313" key="2">
    <source>
        <dbReference type="Proteomes" id="UP000007431"/>
    </source>
</evidence>
<dbReference type="AlphaFoldDB" id="D8Q632"/>
<dbReference type="RefSeq" id="XP_003031970.1">
    <property type="nucleotide sequence ID" value="XM_003031924.1"/>
</dbReference>
<dbReference type="EMBL" id="GL377306">
    <property type="protein sequence ID" value="EFI97067.1"/>
    <property type="molecule type" value="Genomic_DNA"/>
</dbReference>
<dbReference type="KEGG" id="scm:SCHCO_01171203"/>
<sequence>MPVSTAQCHGSGVQLDRTRIPRWVWTGSTILPALGQPGREAELLTLLTFPYLPSSRQIGLVPLSPLRLPSSLNPHHRYMRLYPSLVAAKVNSNIAASPSPFSANSDGAHLRSPPPSTVSVVHSSNELISSCGVACIVCSAWDRPGSPGTLPNDSFVQSRGAPRVLFSPSTGLRLRRRMVDTSLCKRKRQRMGGRIRREHDAVSAGLICFETNIVCSTGGLLFCLARD</sequence>
<keyword evidence="2" id="KW-1185">Reference proteome</keyword>
<name>D8Q632_SCHCM</name>
<proteinExistence type="predicted"/>
<organism evidence="2">
    <name type="scientific">Schizophyllum commune (strain H4-8 / FGSC 9210)</name>
    <name type="common">Split gill fungus</name>
    <dbReference type="NCBI Taxonomy" id="578458"/>
    <lineage>
        <taxon>Eukaryota</taxon>
        <taxon>Fungi</taxon>
        <taxon>Dikarya</taxon>
        <taxon>Basidiomycota</taxon>
        <taxon>Agaricomycotina</taxon>
        <taxon>Agaricomycetes</taxon>
        <taxon>Agaricomycetidae</taxon>
        <taxon>Agaricales</taxon>
        <taxon>Schizophyllaceae</taxon>
        <taxon>Schizophyllum</taxon>
    </lineage>
</organism>
<dbReference type="HOGENOM" id="CLU_1220303_0_0_1"/>
<dbReference type="GeneID" id="9596508"/>
<dbReference type="VEuPathDB" id="FungiDB:SCHCODRAFT_01171203"/>
<dbReference type="Proteomes" id="UP000007431">
    <property type="component" value="Unassembled WGS sequence"/>
</dbReference>
<accession>D8Q632</accession>
<reference evidence="1 2" key="1">
    <citation type="journal article" date="2010" name="Nat. Biotechnol.">
        <title>Genome sequence of the model mushroom Schizophyllum commune.</title>
        <authorList>
            <person name="Ohm R.A."/>
            <person name="de Jong J.F."/>
            <person name="Lugones L.G."/>
            <person name="Aerts A."/>
            <person name="Kothe E."/>
            <person name="Stajich J.E."/>
            <person name="de Vries R.P."/>
            <person name="Record E."/>
            <person name="Levasseur A."/>
            <person name="Baker S.E."/>
            <person name="Bartholomew K.A."/>
            <person name="Coutinho P.M."/>
            <person name="Erdmann S."/>
            <person name="Fowler T.J."/>
            <person name="Gathman A.C."/>
            <person name="Lombard V."/>
            <person name="Henrissat B."/>
            <person name="Knabe N."/>
            <person name="Kuees U."/>
            <person name="Lilly W.W."/>
            <person name="Lindquist E."/>
            <person name="Lucas S."/>
            <person name="Magnuson J.K."/>
            <person name="Piumi F."/>
            <person name="Raudaskoski M."/>
            <person name="Salamov A."/>
            <person name="Schmutz J."/>
            <person name="Schwarze F.W.M.R."/>
            <person name="vanKuyk P.A."/>
            <person name="Horton J.S."/>
            <person name="Grigoriev I.V."/>
            <person name="Woesten H.A.B."/>
        </authorList>
    </citation>
    <scope>NUCLEOTIDE SEQUENCE [LARGE SCALE GENOMIC DNA]</scope>
    <source>
        <strain evidence="2">H4-8 / FGSC 9210</strain>
    </source>
</reference>